<dbReference type="RefSeq" id="WP_007738017.1">
    <property type="nucleotide sequence ID" value="NZ_AOMF01000095.1"/>
</dbReference>
<dbReference type="STRING" id="1227457.C451_04331"/>
<protein>
    <submittedName>
        <fullName evidence="2">Uncharacterized protein</fullName>
    </submittedName>
</protein>
<feature type="transmembrane region" description="Helical" evidence="1">
    <location>
        <begin position="398"/>
        <end position="421"/>
    </location>
</feature>
<feature type="transmembrane region" description="Helical" evidence="1">
    <location>
        <begin position="193"/>
        <end position="213"/>
    </location>
</feature>
<reference evidence="2 3" key="1">
    <citation type="journal article" date="2014" name="PLoS Genet.">
        <title>Phylogenetically driven sequencing of extremely halophilic archaea reveals strategies for static and dynamic osmo-response.</title>
        <authorList>
            <person name="Becker E.A."/>
            <person name="Seitzer P.M."/>
            <person name="Tritt A."/>
            <person name="Larsen D."/>
            <person name="Krusor M."/>
            <person name="Yao A.I."/>
            <person name="Wu D."/>
            <person name="Madern D."/>
            <person name="Eisen J.A."/>
            <person name="Darling A.E."/>
            <person name="Facciotti M.T."/>
        </authorList>
    </citation>
    <scope>NUCLEOTIDE SEQUENCE [LARGE SCALE GENOMIC DNA]</scope>
    <source>
        <strain evidence="2 3">JCM 13552</strain>
    </source>
</reference>
<accession>M0NET7</accession>
<feature type="transmembrane region" description="Helical" evidence="1">
    <location>
        <begin position="433"/>
        <end position="452"/>
    </location>
</feature>
<name>M0NET7_9EURY</name>
<evidence type="ECO:0000313" key="3">
    <source>
        <dbReference type="Proteomes" id="UP000011680"/>
    </source>
</evidence>
<proteinExistence type="predicted"/>
<keyword evidence="1" id="KW-1133">Transmembrane helix</keyword>
<dbReference type="eggNOG" id="arCOG02771">
    <property type="taxonomic scope" value="Archaea"/>
</dbReference>
<keyword evidence="1" id="KW-0472">Membrane</keyword>
<dbReference type="AlphaFoldDB" id="M0NET7"/>
<feature type="transmembrane region" description="Helical" evidence="1">
    <location>
        <begin position="156"/>
        <end position="181"/>
    </location>
</feature>
<keyword evidence="1" id="KW-0812">Transmembrane</keyword>
<feature type="transmembrane region" description="Helical" evidence="1">
    <location>
        <begin position="307"/>
        <end position="328"/>
    </location>
</feature>
<gene>
    <name evidence="2" type="ORF">C451_04331</name>
</gene>
<feature type="transmembrane region" description="Helical" evidence="1">
    <location>
        <begin position="83"/>
        <end position="102"/>
    </location>
</feature>
<evidence type="ECO:0000256" key="1">
    <source>
        <dbReference type="SAM" id="Phobius"/>
    </source>
</evidence>
<feature type="transmembrane region" description="Helical" evidence="1">
    <location>
        <begin position="114"/>
        <end position="135"/>
    </location>
</feature>
<feature type="transmembrane region" description="Helical" evidence="1">
    <location>
        <begin position="340"/>
        <end position="358"/>
    </location>
</feature>
<dbReference type="EMBL" id="AOMF01000095">
    <property type="protein sequence ID" value="EMA56053.1"/>
    <property type="molecule type" value="Genomic_DNA"/>
</dbReference>
<evidence type="ECO:0000313" key="2">
    <source>
        <dbReference type="EMBL" id="EMA56053.1"/>
    </source>
</evidence>
<dbReference type="OrthoDB" id="307643at2157"/>
<dbReference type="Proteomes" id="UP000011680">
    <property type="component" value="Unassembled WGS sequence"/>
</dbReference>
<dbReference type="PATRIC" id="fig|1227457.3.peg.780"/>
<organism evidence="2 3">
    <name type="scientific">Halococcus thailandensis JCM 13552</name>
    <dbReference type="NCBI Taxonomy" id="1227457"/>
    <lineage>
        <taxon>Archaea</taxon>
        <taxon>Methanobacteriati</taxon>
        <taxon>Methanobacteriota</taxon>
        <taxon>Stenosarchaea group</taxon>
        <taxon>Halobacteria</taxon>
        <taxon>Halobacteriales</taxon>
        <taxon>Halococcaceae</taxon>
        <taxon>Halococcus</taxon>
    </lineage>
</organism>
<sequence length="458" mass="49930">MNYRRSVLILLIALTMFVGVGNAHQIQSSRFTAPIPLSLLFGGAGVTVAATAAWLAITGESSATARTWEEFVIPTTVATLVRYVARTVFFAGFLLVIVRGFFGPQIAAENFATVFVWAVWFKGVGLLAVLIGNPWRVLSPWRTLYDRLTRIEESEIAVLDAYPSWLSYWPAFLGFILGIGIFENLTVVPRSPAATAVVIAGYAAMMVLGAVAFGREWFRYADALAVLYRLLGRVAPVEFVTVDADYRIVFRPPWTGCTRPVERFGLVAFVVATVYTVSFDGFTNTPEFQSLLFGLRNLLTTGPGTSVFVYIFGLVGFVGAFIGVSMAMETISRSGGWRGAAVVFAPTVVPIAAAYEVAHNYPFVVERLGRLAAVTWSLAISSMEPLTLLGWLSVPVFWGSQVLLIVAGHIIAVVAAHAVAVEHYNTLSRARRAHFPLVVLMVGYTILSLWIISRPVVS</sequence>
<keyword evidence="3" id="KW-1185">Reference proteome</keyword>
<comment type="caution">
    <text evidence="2">The sequence shown here is derived from an EMBL/GenBank/DDBJ whole genome shotgun (WGS) entry which is preliminary data.</text>
</comment>
<feature type="transmembrane region" description="Helical" evidence="1">
    <location>
        <begin position="33"/>
        <end position="57"/>
    </location>
</feature>